<feature type="domain" description="Thioredoxin" evidence="5">
    <location>
        <begin position="43"/>
        <end position="159"/>
    </location>
</feature>
<dbReference type="PANTHER" id="PTHR45663">
    <property type="entry name" value="GEO12009P1"/>
    <property type="match status" value="1"/>
</dbReference>
<evidence type="ECO:0000256" key="1">
    <source>
        <dbReference type="ARBA" id="ARBA00008987"/>
    </source>
</evidence>
<gene>
    <name evidence="6" type="ORF">JOC86_004268</name>
</gene>
<evidence type="ECO:0000313" key="7">
    <source>
        <dbReference type="Proteomes" id="UP001646157"/>
    </source>
</evidence>
<evidence type="ECO:0000256" key="2">
    <source>
        <dbReference type="ARBA" id="ARBA00023157"/>
    </source>
</evidence>
<keyword evidence="4" id="KW-0812">Transmembrane</keyword>
<keyword evidence="7" id="KW-1185">Reference proteome</keyword>
<reference evidence="6 7" key="1">
    <citation type="submission" date="2021-01" db="EMBL/GenBank/DDBJ databases">
        <title>Genomic Encyclopedia of Type Strains, Phase IV (KMG-IV): sequencing the most valuable type-strain genomes for metagenomic binning, comparative biology and taxonomic classification.</title>
        <authorList>
            <person name="Goeker M."/>
        </authorList>
    </citation>
    <scope>NUCLEOTIDE SEQUENCE [LARGE SCALE GENOMIC DNA]</scope>
    <source>
        <strain evidence="6 7">DSM 24834</strain>
    </source>
</reference>
<keyword evidence="2" id="KW-1015">Disulfide bond</keyword>
<dbReference type="InterPro" id="IPR013766">
    <property type="entry name" value="Thioredoxin_domain"/>
</dbReference>
<proteinExistence type="inferred from homology"/>
<accession>A0ABS2NIK0</accession>
<dbReference type="Proteomes" id="UP001646157">
    <property type="component" value="Unassembled WGS sequence"/>
</dbReference>
<feature type="transmembrane region" description="Helical" evidence="4">
    <location>
        <begin position="7"/>
        <end position="27"/>
    </location>
</feature>
<dbReference type="Pfam" id="PF00085">
    <property type="entry name" value="Thioredoxin"/>
    <property type="match status" value="1"/>
</dbReference>
<dbReference type="CDD" id="cd02947">
    <property type="entry name" value="TRX_family"/>
    <property type="match status" value="1"/>
</dbReference>
<comment type="caution">
    <text evidence="6">The sequence shown here is derived from an EMBL/GenBank/DDBJ whole genome shotgun (WGS) entry which is preliminary data.</text>
</comment>
<organism evidence="6 7">
    <name type="scientific">Rossellomorea pakistanensis</name>
    <dbReference type="NCBI Taxonomy" id="992288"/>
    <lineage>
        <taxon>Bacteria</taxon>
        <taxon>Bacillati</taxon>
        <taxon>Bacillota</taxon>
        <taxon>Bacilli</taxon>
        <taxon>Bacillales</taxon>
        <taxon>Bacillaceae</taxon>
        <taxon>Rossellomorea</taxon>
    </lineage>
</organism>
<dbReference type="EMBL" id="JAFBDZ010000005">
    <property type="protein sequence ID" value="MBM7587694.1"/>
    <property type="molecule type" value="Genomic_DNA"/>
</dbReference>
<protein>
    <submittedName>
        <fullName evidence="6">Thioredoxin-like negative regulator of GroEL</fullName>
    </submittedName>
</protein>
<keyword evidence="3" id="KW-0676">Redox-active center</keyword>
<dbReference type="SUPFAM" id="SSF52833">
    <property type="entry name" value="Thioredoxin-like"/>
    <property type="match status" value="1"/>
</dbReference>
<dbReference type="PROSITE" id="PS51352">
    <property type="entry name" value="THIOREDOXIN_2"/>
    <property type="match status" value="1"/>
</dbReference>
<name>A0ABS2NIK0_9BACI</name>
<comment type="similarity">
    <text evidence="1">Belongs to the thioredoxin family.</text>
</comment>
<evidence type="ECO:0000256" key="4">
    <source>
        <dbReference type="SAM" id="Phobius"/>
    </source>
</evidence>
<dbReference type="PANTHER" id="PTHR45663:SF11">
    <property type="entry name" value="GEO12009P1"/>
    <property type="match status" value="1"/>
</dbReference>
<evidence type="ECO:0000259" key="5">
    <source>
        <dbReference type="PROSITE" id="PS51352"/>
    </source>
</evidence>
<sequence length="161" mass="18366">MKTQLKKVSLLVLGVLLVIGLGTYFLWPDKNLATGQKLYNKEELHGKTLLQLEDPLYKNIITPASFEKSLKNKEDITVYFYSPLCGHCEKTTPILVPLAKEHGVNLYLFNLLEFKQGAKTYNIEGTPTIIHYQDGKEVDRLVGAESKRNLEKWLKSINNDE</sequence>
<keyword evidence="4" id="KW-1133">Transmembrane helix</keyword>
<evidence type="ECO:0000256" key="3">
    <source>
        <dbReference type="ARBA" id="ARBA00023284"/>
    </source>
</evidence>
<evidence type="ECO:0000313" key="6">
    <source>
        <dbReference type="EMBL" id="MBM7587694.1"/>
    </source>
</evidence>
<dbReference type="Gene3D" id="3.40.30.10">
    <property type="entry name" value="Glutaredoxin"/>
    <property type="match status" value="1"/>
</dbReference>
<dbReference type="RefSeq" id="WP_205174863.1">
    <property type="nucleotide sequence ID" value="NZ_JAFBDZ010000005.1"/>
</dbReference>
<keyword evidence="4" id="KW-0472">Membrane</keyword>
<dbReference type="InterPro" id="IPR036249">
    <property type="entry name" value="Thioredoxin-like_sf"/>
</dbReference>